<dbReference type="InterPro" id="IPR001965">
    <property type="entry name" value="Znf_PHD"/>
</dbReference>
<dbReference type="Pfam" id="PF03184">
    <property type="entry name" value="DDE_1"/>
    <property type="match status" value="1"/>
</dbReference>
<keyword evidence="1" id="KW-0479">Metal-binding</keyword>
<sequence length="595" mass="67807">MPRTRKRITNRGTMADSEMRKAADICLQENQSIRSVAASFNICHVSLSRYIKKLKLHQNGRGDKPVFGYRAHNKVFNQFQENQLSEYIKNSADMYFGLSPTAIRKLAFDFSLKLNLKVPKNWTDNEHAGIDWFTAFLKRNPTLSIRQPEATSISRAMNFNPANIKLFMDKYESVLLKYKFEAQHIYNLDETGITTVQNTEKVVALKGKKQIGAITSGERGTLVTMCLAVNATGNFIPPMFIFPRVNYKDFFIRGGPTGCIGAANKSGWMQGEEFLIFMKHFANYVRPSVDRKILVLLDNHESHLFLPVIDFCREVGIVLLSFPPHCSHKIQPLDRSVYGPFKKCVNQNMTAWMHNNPGKRITIYDIPHISSGAIISAATPKNILKGFSVSGIWPFNRDAFSEDEYAPSTVTDIMIDIQTQTSSELVKNVETTPTIQPEKIILNDVDQQPSKILITPEHIKPYPKVQFQEKALKKRGRKKGKTAILTDTPEKIELENKVTNTAKRSLQFKENKKKSRKIKKLKTVPKKNKKKIVDSEEEDETFCLVCGDTYSNSKNKETWIQCLKCKFWAHENCTDLTKMTAFYKCDNCEADEVGA</sequence>
<dbReference type="InterPro" id="IPR004875">
    <property type="entry name" value="DDE_SF_endonuclease_dom"/>
</dbReference>
<dbReference type="AlphaFoldDB" id="A0A2S2NP39"/>
<proteinExistence type="predicted"/>
<evidence type="ECO:0000256" key="2">
    <source>
        <dbReference type="ARBA" id="ARBA00022771"/>
    </source>
</evidence>
<evidence type="ECO:0000313" key="5">
    <source>
        <dbReference type="EMBL" id="MBY18960.1"/>
    </source>
</evidence>
<dbReference type="InterPro" id="IPR011011">
    <property type="entry name" value="Znf_FYVE_PHD"/>
</dbReference>
<dbReference type="SUPFAM" id="SSF57903">
    <property type="entry name" value="FYVE/PHD zinc finger"/>
    <property type="match status" value="1"/>
</dbReference>
<dbReference type="GO" id="GO:0008270">
    <property type="term" value="F:zinc ion binding"/>
    <property type="evidence" value="ECO:0007669"/>
    <property type="project" value="UniProtKB-KW"/>
</dbReference>
<dbReference type="SMART" id="SM00249">
    <property type="entry name" value="PHD"/>
    <property type="match status" value="1"/>
</dbReference>
<organism evidence="5">
    <name type="scientific">Schizaphis graminum</name>
    <name type="common">Green bug aphid</name>
    <dbReference type="NCBI Taxonomy" id="13262"/>
    <lineage>
        <taxon>Eukaryota</taxon>
        <taxon>Metazoa</taxon>
        <taxon>Ecdysozoa</taxon>
        <taxon>Arthropoda</taxon>
        <taxon>Hexapoda</taxon>
        <taxon>Insecta</taxon>
        <taxon>Pterygota</taxon>
        <taxon>Neoptera</taxon>
        <taxon>Paraneoptera</taxon>
        <taxon>Hemiptera</taxon>
        <taxon>Sternorrhyncha</taxon>
        <taxon>Aphidomorpha</taxon>
        <taxon>Aphidoidea</taxon>
        <taxon>Aphididae</taxon>
        <taxon>Aphidini</taxon>
        <taxon>Schizaphis</taxon>
    </lineage>
</organism>
<keyword evidence="3" id="KW-0862">Zinc</keyword>
<dbReference type="Gene3D" id="3.30.40.10">
    <property type="entry name" value="Zinc/RING finger domain, C3HC4 (zinc finger)"/>
    <property type="match status" value="1"/>
</dbReference>
<dbReference type="EMBL" id="GGMR01006341">
    <property type="protein sequence ID" value="MBY18960.1"/>
    <property type="molecule type" value="Transcribed_RNA"/>
</dbReference>
<feature type="domain" description="Zinc finger PHD-type" evidence="4">
    <location>
        <begin position="542"/>
        <end position="589"/>
    </location>
</feature>
<accession>A0A2S2NP39</accession>
<protein>
    <submittedName>
        <fullName evidence="5">Jerky-like</fullName>
    </submittedName>
</protein>
<name>A0A2S2NP39_SCHGA</name>
<dbReference type="PANTHER" id="PTHR19303">
    <property type="entry name" value="TRANSPOSON"/>
    <property type="match status" value="1"/>
</dbReference>
<dbReference type="GO" id="GO:0005634">
    <property type="term" value="C:nucleus"/>
    <property type="evidence" value="ECO:0007669"/>
    <property type="project" value="TreeGrafter"/>
</dbReference>
<evidence type="ECO:0000256" key="3">
    <source>
        <dbReference type="ARBA" id="ARBA00022833"/>
    </source>
</evidence>
<evidence type="ECO:0000256" key="1">
    <source>
        <dbReference type="ARBA" id="ARBA00022723"/>
    </source>
</evidence>
<dbReference type="InterPro" id="IPR050863">
    <property type="entry name" value="CenT-Element_Derived"/>
</dbReference>
<gene>
    <name evidence="5" type="primary">Jrkl_0</name>
    <name evidence="5" type="ORF">g.83063</name>
</gene>
<dbReference type="PANTHER" id="PTHR19303:SF71">
    <property type="entry name" value="ZINC FINGER PHD-TYPE DOMAIN-CONTAINING PROTEIN"/>
    <property type="match status" value="1"/>
</dbReference>
<reference evidence="5" key="1">
    <citation type="submission" date="2018-04" db="EMBL/GenBank/DDBJ databases">
        <title>Transcriptome of Schizaphis graminum biotype I.</title>
        <authorList>
            <person name="Scully E.D."/>
            <person name="Geib S.M."/>
            <person name="Palmer N.A."/>
            <person name="Koch K."/>
            <person name="Bradshaw J."/>
            <person name="Heng-Moss T."/>
            <person name="Sarath G."/>
        </authorList>
    </citation>
    <scope>NUCLEOTIDE SEQUENCE</scope>
</reference>
<dbReference type="InterPro" id="IPR013083">
    <property type="entry name" value="Znf_RING/FYVE/PHD"/>
</dbReference>
<dbReference type="GO" id="GO:0003677">
    <property type="term" value="F:DNA binding"/>
    <property type="evidence" value="ECO:0007669"/>
    <property type="project" value="TreeGrafter"/>
</dbReference>
<evidence type="ECO:0000259" key="4">
    <source>
        <dbReference type="SMART" id="SM00249"/>
    </source>
</evidence>
<keyword evidence="2" id="KW-0863">Zinc-finger</keyword>